<dbReference type="Pfam" id="PF07963">
    <property type="entry name" value="N_methyl"/>
    <property type="match status" value="1"/>
</dbReference>
<gene>
    <name evidence="2" type="ORF">IFO71_11945</name>
</gene>
<dbReference type="AlphaFoldDB" id="A0AAW3ZNF0"/>
<comment type="caution">
    <text evidence="2">The sequence shown here is derived from an EMBL/GenBank/DDBJ whole genome shotgun (WGS) entry which is preliminary data.</text>
</comment>
<feature type="transmembrane region" description="Helical" evidence="1">
    <location>
        <begin position="12"/>
        <end position="34"/>
    </location>
</feature>
<dbReference type="PROSITE" id="PS00409">
    <property type="entry name" value="PROKAR_NTER_METHYL"/>
    <property type="match status" value="1"/>
</dbReference>
<reference evidence="2 3" key="1">
    <citation type="submission" date="2020-09" db="EMBL/GenBank/DDBJ databases">
        <title>Pseudoxanthomonas sp. CAU 1598 isolated from sand of Yaerae Beach.</title>
        <authorList>
            <person name="Kim W."/>
        </authorList>
    </citation>
    <scope>NUCLEOTIDE SEQUENCE [LARGE SCALE GENOMIC DNA]</scope>
    <source>
        <strain evidence="2 3">CAU 1598</strain>
    </source>
</reference>
<dbReference type="EMBL" id="JACYTR010000023">
    <property type="protein sequence ID" value="MBD8526450.1"/>
    <property type="molecule type" value="Genomic_DNA"/>
</dbReference>
<evidence type="ECO:0000256" key="1">
    <source>
        <dbReference type="SAM" id="Phobius"/>
    </source>
</evidence>
<sequence>MTAPTRPTPAQSGFTLLEILLSVALLSLIITLAYGSLRVAARASASGERLIERSEELRATQGFMRRQFMQVMITPFERPGDGDALNEKRFEGSADAARFVAPMPGYLSRGGAHVQELALVRDANGYSLQFRFSQLNGFDAEQGIPADVEPVVLMDGLADARFEFRGVIEGELSDWSSDWEEPWQLPAFVRLLVEFPQGDARKWPAFEVPIPAGAQNATLSFDNIRRAGAPNDPRARQAP</sequence>
<dbReference type="Proteomes" id="UP000613768">
    <property type="component" value="Unassembled WGS sequence"/>
</dbReference>
<dbReference type="InterPro" id="IPR012902">
    <property type="entry name" value="N_methyl_site"/>
</dbReference>
<dbReference type="NCBIfam" id="TIGR02532">
    <property type="entry name" value="IV_pilin_GFxxxE"/>
    <property type="match status" value="1"/>
</dbReference>
<protein>
    <submittedName>
        <fullName evidence="2">Prepilin-type N-terminal cleavage/methylation domain-containing protein</fullName>
    </submittedName>
</protein>
<proteinExistence type="predicted"/>
<dbReference type="RefSeq" id="WP_192029872.1">
    <property type="nucleotide sequence ID" value="NZ_JACYTR010000023.1"/>
</dbReference>
<keyword evidence="1" id="KW-0812">Transmembrane</keyword>
<organism evidence="2 3">
    <name type="scientific">Pseudomarimonas arenosa</name>
    <dbReference type="NCBI Taxonomy" id="2774145"/>
    <lineage>
        <taxon>Bacteria</taxon>
        <taxon>Pseudomonadati</taxon>
        <taxon>Pseudomonadota</taxon>
        <taxon>Gammaproteobacteria</taxon>
        <taxon>Lysobacterales</taxon>
        <taxon>Lysobacteraceae</taxon>
        <taxon>Pseudomarimonas</taxon>
    </lineage>
</organism>
<evidence type="ECO:0000313" key="2">
    <source>
        <dbReference type="EMBL" id="MBD8526450.1"/>
    </source>
</evidence>
<keyword evidence="1" id="KW-0472">Membrane</keyword>
<keyword evidence="1" id="KW-1133">Transmembrane helix</keyword>
<accession>A0AAW3ZNF0</accession>
<evidence type="ECO:0000313" key="3">
    <source>
        <dbReference type="Proteomes" id="UP000613768"/>
    </source>
</evidence>
<name>A0AAW3ZNF0_9GAMM</name>
<keyword evidence="3" id="KW-1185">Reference proteome</keyword>